<dbReference type="PANTHER" id="PTHR14237">
    <property type="entry name" value="MOLYBDOPTERIN COFACTOR SULFURASE MOSC"/>
    <property type="match status" value="1"/>
</dbReference>
<dbReference type="Gene3D" id="3.40.640.10">
    <property type="entry name" value="Type I PLP-dependent aspartate aminotransferase-like (Major domain)"/>
    <property type="match status" value="1"/>
</dbReference>
<sequence length="558" mass="60837">MLAKISARFTKGGQKKQSDQLTTTHPSPNLSSREMEAIPPPSSIWRPRSPKSSSKAATRLKRMSKSAYNGANEPDLSVAYSALIKRFPRYAETHQLDDLREREFRRLQESRVIYMDYMGACLYPDFLVKEHLQLLTQQVVGNTHSDSPSSTLSEKHVSAARHAVLSFFDASPDEYVCIFTSNCTGALKIVGESFPFEPTSRLVLAEDSHNSVNGIRKFAEKQGSTVEYVPSRLGGGFDESNMLDALRHGNESPSLLALTGQSNISGFRPNLPVILAAAKRQGYYTLLDGAALASTSKISLTGPPSSTEHLNGQVDALAISFYKLFGYPTGVGALIARKDFLPKLQKPWFAGGTVDVVLFPCTVTESKVPWERFEEGTLNYASLAAIPAGLRMLQGMISGPKAVLPLRLGTLHRWLHEALEGIKHSNGSPVVKVLTPHREAVEANISQSPLGMGYVLPLTFHDSTGVRMSNADVSRKAAAIGISLRTGCGCNPGAVIGLLSLKDDIVRLQGSMSEGVIEYDDIEEFFGHDVGVVRLSLGLVSNFRDVWEVEKFVKGLAQ</sequence>
<evidence type="ECO:0000256" key="1">
    <source>
        <dbReference type="SAM" id="MobiDB-lite"/>
    </source>
</evidence>
<organism evidence="3 4">
    <name type="scientific">Serendipita vermifera MAFF 305830</name>
    <dbReference type="NCBI Taxonomy" id="933852"/>
    <lineage>
        <taxon>Eukaryota</taxon>
        <taxon>Fungi</taxon>
        <taxon>Dikarya</taxon>
        <taxon>Basidiomycota</taxon>
        <taxon>Agaricomycotina</taxon>
        <taxon>Agaricomycetes</taxon>
        <taxon>Sebacinales</taxon>
        <taxon>Serendipitaceae</taxon>
        <taxon>Serendipita</taxon>
    </lineage>
</organism>
<feature type="domain" description="Aminotransferase class V" evidence="2">
    <location>
        <begin position="113"/>
        <end position="394"/>
    </location>
</feature>
<evidence type="ECO:0000259" key="2">
    <source>
        <dbReference type="Pfam" id="PF00266"/>
    </source>
</evidence>
<dbReference type="InterPro" id="IPR015421">
    <property type="entry name" value="PyrdxlP-dep_Trfase_major"/>
</dbReference>
<dbReference type="EMBL" id="KN824389">
    <property type="protein sequence ID" value="KIM21233.1"/>
    <property type="molecule type" value="Genomic_DNA"/>
</dbReference>
<dbReference type="HOGENOM" id="CLU_010913_4_0_1"/>
<proteinExistence type="predicted"/>
<dbReference type="PANTHER" id="PTHR14237:SF80">
    <property type="entry name" value="MOLYBDENUM COFACTOR SULFURASE"/>
    <property type="match status" value="1"/>
</dbReference>
<dbReference type="InterPro" id="IPR015424">
    <property type="entry name" value="PyrdxlP-dep_Trfase"/>
</dbReference>
<name>A0A0C2W444_SERVB</name>
<dbReference type="GO" id="GO:0008265">
    <property type="term" value="F:molybdenum cofactor sulfurtransferase activity"/>
    <property type="evidence" value="ECO:0007669"/>
    <property type="project" value="TreeGrafter"/>
</dbReference>
<protein>
    <recommendedName>
        <fullName evidence="2">Aminotransferase class V domain-containing protein</fullName>
    </recommendedName>
</protein>
<dbReference type="AlphaFoldDB" id="A0A0C2W444"/>
<dbReference type="InterPro" id="IPR015422">
    <property type="entry name" value="PyrdxlP-dep_Trfase_small"/>
</dbReference>
<dbReference type="STRING" id="933852.A0A0C2W444"/>
<dbReference type="Proteomes" id="UP000054097">
    <property type="component" value="Unassembled WGS sequence"/>
</dbReference>
<dbReference type="GO" id="GO:0043545">
    <property type="term" value="P:molybdopterin cofactor metabolic process"/>
    <property type="evidence" value="ECO:0007669"/>
    <property type="project" value="TreeGrafter"/>
</dbReference>
<dbReference type="Pfam" id="PF00266">
    <property type="entry name" value="Aminotran_5"/>
    <property type="match status" value="1"/>
</dbReference>
<reference evidence="4" key="2">
    <citation type="submission" date="2015-01" db="EMBL/GenBank/DDBJ databases">
        <title>Evolutionary Origins and Diversification of the Mycorrhizal Mutualists.</title>
        <authorList>
            <consortium name="DOE Joint Genome Institute"/>
            <consortium name="Mycorrhizal Genomics Consortium"/>
            <person name="Kohler A."/>
            <person name="Kuo A."/>
            <person name="Nagy L.G."/>
            <person name="Floudas D."/>
            <person name="Copeland A."/>
            <person name="Barry K.W."/>
            <person name="Cichocki N."/>
            <person name="Veneault-Fourrey C."/>
            <person name="LaButti K."/>
            <person name="Lindquist E.A."/>
            <person name="Lipzen A."/>
            <person name="Lundell T."/>
            <person name="Morin E."/>
            <person name="Murat C."/>
            <person name="Riley R."/>
            <person name="Ohm R."/>
            <person name="Sun H."/>
            <person name="Tunlid A."/>
            <person name="Henrissat B."/>
            <person name="Grigoriev I.V."/>
            <person name="Hibbett D.S."/>
            <person name="Martin F."/>
        </authorList>
    </citation>
    <scope>NUCLEOTIDE SEQUENCE [LARGE SCALE GENOMIC DNA]</scope>
    <source>
        <strain evidence="4">MAFF 305830</strain>
    </source>
</reference>
<dbReference type="OrthoDB" id="10264306at2759"/>
<keyword evidence="4" id="KW-1185">Reference proteome</keyword>
<reference evidence="3 4" key="1">
    <citation type="submission" date="2014-04" db="EMBL/GenBank/DDBJ databases">
        <authorList>
            <consortium name="DOE Joint Genome Institute"/>
            <person name="Kuo A."/>
            <person name="Zuccaro A."/>
            <person name="Kohler A."/>
            <person name="Nagy L.G."/>
            <person name="Floudas D."/>
            <person name="Copeland A."/>
            <person name="Barry K.W."/>
            <person name="Cichocki N."/>
            <person name="Veneault-Fourrey C."/>
            <person name="LaButti K."/>
            <person name="Lindquist E.A."/>
            <person name="Lipzen A."/>
            <person name="Lundell T."/>
            <person name="Morin E."/>
            <person name="Murat C."/>
            <person name="Sun H."/>
            <person name="Tunlid A."/>
            <person name="Henrissat B."/>
            <person name="Grigoriev I.V."/>
            <person name="Hibbett D.S."/>
            <person name="Martin F."/>
            <person name="Nordberg H.P."/>
            <person name="Cantor M.N."/>
            <person name="Hua S.X."/>
        </authorList>
    </citation>
    <scope>NUCLEOTIDE SEQUENCE [LARGE SCALE GENOMIC DNA]</scope>
    <source>
        <strain evidence="3 4">MAFF 305830</strain>
    </source>
</reference>
<dbReference type="InterPro" id="IPR000192">
    <property type="entry name" value="Aminotrans_V_dom"/>
</dbReference>
<dbReference type="SUPFAM" id="SSF53383">
    <property type="entry name" value="PLP-dependent transferases"/>
    <property type="match status" value="1"/>
</dbReference>
<evidence type="ECO:0000313" key="3">
    <source>
        <dbReference type="EMBL" id="KIM21233.1"/>
    </source>
</evidence>
<accession>A0A0C2W444</accession>
<feature type="compositionally biased region" description="Polar residues" evidence="1">
    <location>
        <begin position="19"/>
        <end position="32"/>
    </location>
</feature>
<feature type="compositionally biased region" description="Low complexity" evidence="1">
    <location>
        <begin position="43"/>
        <end position="55"/>
    </location>
</feature>
<evidence type="ECO:0000313" key="4">
    <source>
        <dbReference type="Proteomes" id="UP000054097"/>
    </source>
</evidence>
<dbReference type="Gene3D" id="3.90.1150.10">
    <property type="entry name" value="Aspartate Aminotransferase, domain 1"/>
    <property type="match status" value="1"/>
</dbReference>
<gene>
    <name evidence="3" type="ORF">M408DRAFT_333603</name>
</gene>
<feature type="region of interest" description="Disordered" evidence="1">
    <location>
        <begin position="1"/>
        <end position="68"/>
    </location>
</feature>